<feature type="compositionally biased region" description="Low complexity" evidence="8">
    <location>
        <begin position="36"/>
        <end position="49"/>
    </location>
</feature>
<evidence type="ECO:0000256" key="8">
    <source>
        <dbReference type="SAM" id="MobiDB-lite"/>
    </source>
</evidence>
<dbReference type="KEGG" id="dvi:6625446"/>
<dbReference type="STRING" id="7244.A0A0Q9WJB7"/>
<evidence type="ECO:0000313" key="10">
    <source>
        <dbReference type="EMBL" id="KRF80496.1"/>
    </source>
</evidence>
<dbReference type="GO" id="GO:0005576">
    <property type="term" value="C:extracellular region"/>
    <property type="evidence" value="ECO:0007669"/>
    <property type="project" value="UniProtKB-SubCell"/>
</dbReference>
<evidence type="ECO:0000256" key="7">
    <source>
        <dbReference type="ARBA" id="ARBA00023157"/>
    </source>
</evidence>
<dbReference type="OMA" id="CVGCNIN"/>
<feature type="chain" id="PRO_5006386813" evidence="9">
    <location>
        <begin position="22"/>
        <end position="147"/>
    </location>
</feature>
<evidence type="ECO:0000256" key="9">
    <source>
        <dbReference type="SAM" id="SignalP"/>
    </source>
</evidence>
<dbReference type="Proteomes" id="UP000008792">
    <property type="component" value="Unassembled WGS sequence"/>
</dbReference>
<keyword evidence="4" id="KW-0399">Innate immunity</keyword>
<dbReference type="GO" id="GO:0045087">
    <property type="term" value="P:innate immune response"/>
    <property type="evidence" value="ECO:0007669"/>
    <property type="project" value="UniProtKB-KW"/>
</dbReference>
<dbReference type="InParanoid" id="A0A0Q9WJB7"/>
<keyword evidence="3" id="KW-0964">Secreted</keyword>
<evidence type="ECO:0000256" key="2">
    <source>
        <dbReference type="ARBA" id="ARBA00005379"/>
    </source>
</evidence>
<accession>A0A0Q9WJB7</accession>
<evidence type="ECO:0000256" key="1">
    <source>
        <dbReference type="ARBA" id="ARBA00004613"/>
    </source>
</evidence>
<dbReference type="InterPro" id="IPR013172">
    <property type="entry name" value="Bomanin"/>
</dbReference>
<dbReference type="PhylomeDB" id="A0A0Q9WJB7"/>
<gene>
    <name evidence="10" type="primary">Dvir\GJ22454</name>
    <name evidence="10" type="ORF">Dvir_GJ22454</name>
</gene>
<keyword evidence="5 9" id="KW-0732">Signal</keyword>
<comment type="similarity">
    <text evidence="2">Belongs to the bomanin family.</text>
</comment>
<evidence type="ECO:0000313" key="11">
    <source>
        <dbReference type="Proteomes" id="UP000008792"/>
    </source>
</evidence>
<dbReference type="FunCoup" id="A0A0Q9WJB7">
    <property type="interactions" value="1"/>
</dbReference>
<keyword evidence="6" id="KW-0391">Immunity</keyword>
<reference evidence="10 11" key="1">
    <citation type="journal article" date="2007" name="Nature">
        <title>Evolution of genes and genomes on the Drosophila phylogeny.</title>
        <authorList>
            <consortium name="Drosophila 12 Genomes Consortium"/>
            <person name="Clark A.G."/>
            <person name="Eisen M.B."/>
            <person name="Smith D.R."/>
            <person name="Bergman C.M."/>
            <person name="Oliver B."/>
            <person name="Markow T.A."/>
            <person name="Kaufman T.C."/>
            <person name="Kellis M."/>
            <person name="Gelbart W."/>
            <person name="Iyer V.N."/>
            <person name="Pollard D.A."/>
            <person name="Sackton T.B."/>
            <person name="Larracuente A.M."/>
            <person name="Singh N.D."/>
            <person name="Abad J.P."/>
            <person name="Abt D.N."/>
            <person name="Adryan B."/>
            <person name="Aguade M."/>
            <person name="Akashi H."/>
            <person name="Anderson W.W."/>
            <person name="Aquadro C.F."/>
            <person name="Ardell D.H."/>
            <person name="Arguello R."/>
            <person name="Artieri C.G."/>
            <person name="Barbash D.A."/>
            <person name="Barker D."/>
            <person name="Barsanti P."/>
            <person name="Batterham P."/>
            <person name="Batzoglou S."/>
            <person name="Begun D."/>
            <person name="Bhutkar A."/>
            <person name="Blanco E."/>
            <person name="Bosak S.A."/>
            <person name="Bradley R.K."/>
            <person name="Brand A.D."/>
            <person name="Brent M.R."/>
            <person name="Brooks A.N."/>
            <person name="Brown R.H."/>
            <person name="Butlin R.K."/>
            <person name="Caggese C."/>
            <person name="Calvi B.R."/>
            <person name="Bernardo de Carvalho A."/>
            <person name="Caspi A."/>
            <person name="Castrezana S."/>
            <person name="Celniker S.E."/>
            <person name="Chang J.L."/>
            <person name="Chapple C."/>
            <person name="Chatterji S."/>
            <person name="Chinwalla A."/>
            <person name="Civetta A."/>
            <person name="Clifton S.W."/>
            <person name="Comeron J.M."/>
            <person name="Costello J.C."/>
            <person name="Coyne J.A."/>
            <person name="Daub J."/>
            <person name="David R.G."/>
            <person name="Delcher A.L."/>
            <person name="Delehaunty K."/>
            <person name="Do C.B."/>
            <person name="Ebling H."/>
            <person name="Edwards K."/>
            <person name="Eickbush T."/>
            <person name="Evans J.D."/>
            <person name="Filipski A."/>
            <person name="Findeiss S."/>
            <person name="Freyhult E."/>
            <person name="Fulton L."/>
            <person name="Fulton R."/>
            <person name="Garcia A.C."/>
            <person name="Gardiner A."/>
            <person name="Garfield D.A."/>
            <person name="Garvin B.E."/>
            <person name="Gibson G."/>
            <person name="Gilbert D."/>
            <person name="Gnerre S."/>
            <person name="Godfrey J."/>
            <person name="Good R."/>
            <person name="Gotea V."/>
            <person name="Gravely B."/>
            <person name="Greenberg A.J."/>
            <person name="Griffiths-Jones S."/>
            <person name="Gross S."/>
            <person name="Guigo R."/>
            <person name="Gustafson E.A."/>
            <person name="Haerty W."/>
            <person name="Hahn M.W."/>
            <person name="Halligan D.L."/>
            <person name="Halpern A.L."/>
            <person name="Halter G.M."/>
            <person name="Han M.V."/>
            <person name="Heger A."/>
            <person name="Hillier L."/>
            <person name="Hinrichs A.S."/>
            <person name="Holmes I."/>
            <person name="Hoskins R.A."/>
            <person name="Hubisz M.J."/>
            <person name="Hultmark D."/>
            <person name="Huntley M.A."/>
            <person name="Jaffe D.B."/>
            <person name="Jagadeeshan S."/>
            <person name="Jeck W.R."/>
            <person name="Johnson J."/>
            <person name="Jones C.D."/>
            <person name="Jordan W.C."/>
            <person name="Karpen G.H."/>
            <person name="Kataoka E."/>
            <person name="Keightley P.D."/>
            <person name="Kheradpour P."/>
            <person name="Kirkness E.F."/>
            <person name="Koerich L.B."/>
            <person name="Kristiansen K."/>
            <person name="Kudrna D."/>
            <person name="Kulathinal R.J."/>
            <person name="Kumar S."/>
            <person name="Kwok R."/>
            <person name="Lander E."/>
            <person name="Langley C.H."/>
            <person name="Lapoint R."/>
            <person name="Lazzaro B.P."/>
            <person name="Lee S.J."/>
            <person name="Levesque L."/>
            <person name="Li R."/>
            <person name="Lin C.F."/>
            <person name="Lin M.F."/>
            <person name="Lindblad-Toh K."/>
            <person name="Llopart A."/>
            <person name="Long M."/>
            <person name="Low L."/>
            <person name="Lozovsky E."/>
            <person name="Lu J."/>
            <person name="Luo M."/>
            <person name="Machado C.A."/>
            <person name="Makalowski W."/>
            <person name="Marzo M."/>
            <person name="Matsuda M."/>
            <person name="Matzkin L."/>
            <person name="McAllister B."/>
            <person name="McBride C.S."/>
            <person name="McKernan B."/>
            <person name="McKernan K."/>
            <person name="Mendez-Lago M."/>
            <person name="Minx P."/>
            <person name="Mollenhauer M.U."/>
            <person name="Montooth K."/>
            <person name="Mount S.M."/>
            <person name="Mu X."/>
            <person name="Myers E."/>
            <person name="Negre B."/>
            <person name="Newfeld S."/>
            <person name="Nielsen R."/>
            <person name="Noor M.A."/>
            <person name="O'Grady P."/>
            <person name="Pachter L."/>
            <person name="Papaceit M."/>
            <person name="Parisi M.J."/>
            <person name="Parisi M."/>
            <person name="Parts L."/>
            <person name="Pedersen J.S."/>
            <person name="Pesole G."/>
            <person name="Phillippy A.M."/>
            <person name="Ponting C.P."/>
            <person name="Pop M."/>
            <person name="Porcelli D."/>
            <person name="Powell J.R."/>
            <person name="Prohaska S."/>
            <person name="Pruitt K."/>
            <person name="Puig M."/>
            <person name="Quesneville H."/>
            <person name="Ram K.R."/>
            <person name="Rand D."/>
            <person name="Rasmussen M.D."/>
            <person name="Reed L.K."/>
            <person name="Reenan R."/>
            <person name="Reily A."/>
            <person name="Remington K.A."/>
            <person name="Rieger T.T."/>
            <person name="Ritchie M.G."/>
            <person name="Robin C."/>
            <person name="Rogers Y.H."/>
            <person name="Rohde C."/>
            <person name="Rozas J."/>
            <person name="Rubenfield M.J."/>
            <person name="Ruiz A."/>
            <person name="Russo S."/>
            <person name="Salzberg S.L."/>
            <person name="Sanchez-Gracia A."/>
            <person name="Saranga D.J."/>
            <person name="Sato H."/>
            <person name="Schaeffer S.W."/>
            <person name="Schatz M.C."/>
            <person name="Schlenke T."/>
            <person name="Schwartz R."/>
            <person name="Segarra C."/>
            <person name="Singh R.S."/>
            <person name="Sirot L."/>
            <person name="Sirota M."/>
            <person name="Sisneros N.B."/>
            <person name="Smith C.D."/>
            <person name="Smith T.F."/>
            <person name="Spieth J."/>
            <person name="Stage D.E."/>
            <person name="Stark A."/>
            <person name="Stephan W."/>
            <person name="Strausberg R.L."/>
            <person name="Strempel S."/>
            <person name="Sturgill D."/>
            <person name="Sutton G."/>
            <person name="Sutton G.G."/>
            <person name="Tao W."/>
            <person name="Teichmann S."/>
            <person name="Tobari Y.N."/>
            <person name="Tomimura Y."/>
            <person name="Tsolas J.M."/>
            <person name="Valente V.L."/>
            <person name="Venter E."/>
            <person name="Venter J.C."/>
            <person name="Vicario S."/>
            <person name="Vieira F.G."/>
            <person name="Vilella A.J."/>
            <person name="Villasante A."/>
            <person name="Walenz B."/>
            <person name="Wang J."/>
            <person name="Wasserman M."/>
            <person name="Watts T."/>
            <person name="Wilson D."/>
            <person name="Wilson R.K."/>
            <person name="Wing R.A."/>
            <person name="Wolfner M.F."/>
            <person name="Wong A."/>
            <person name="Wong G.K."/>
            <person name="Wu C.I."/>
            <person name="Wu G."/>
            <person name="Yamamoto D."/>
            <person name="Yang H.P."/>
            <person name="Yang S.P."/>
            <person name="Yorke J.A."/>
            <person name="Yoshida K."/>
            <person name="Zdobnov E."/>
            <person name="Zhang P."/>
            <person name="Zhang Y."/>
            <person name="Zimin A.V."/>
            <person name="Baldwin J."/>
            <person name="Abdouelleil A."/>
            <person name="Abdulkadir J."/>
            <person name="Abebe A."/>
            <person name="Abera B."/>
            <person name="Abreu J."/>
            <person name="Acer S.C."/>
            <person name="Aftuck L."/>
            <person name="Alexander A."/>
            <person name="An P."/>
            <person name="Anderson E."/>
            <person name="Anderson S."/>
            <person name="Arachi H."/>
            <person name="Azer M."/>
            <person name="Bachantsang P."/>
            <person name="Barry A."/>
            <person name="Bayul T."/>
            <person name="Berlin A."/>
            <person name="Bessette D."/>
            <person name="Bloom T."/>
            <person name="Blye J."/>
            <person name="Boguslavskiy L."/>
            <person name="Bonnet C."/>
            <person name="Boukhgalter B."/>
            <person name="Bourzgui I."/>
            <person name="Brown A."/>
            <person name="Cahill P."/>
            <person name="Channer S."/>
            <person name="Cheshatsang Y."/>
            <person name="Chuda L."/>
            <person name="Citroen M."/>
            <person name="Collymore A."/>
            <person name="Cooke P."/>
            <person name="Costello M."/>
            <person name="D'Aco K."/>
            <person name="Daza R."/>
            <person name="De Haan G."/>
            <person name="DeGray S."/>
            <person name="DeMaso C."/>
            <person name="Dhargay N."/>
            <person name="Dooley K."/>
            <person name="Dooley E."/>
            <person name="Doricent M."/>
            <person name="Dorje P."/>
            <person name="Dorjee K."/>
            <person name="Dupes A."/>
            <person name="Elong R."/>
            <person name="Falk J."/>
            <person name="Farina A."/>
            <person name="Faro S."/>
            <person name="Ferguson D."/>
            <person name="Fisher S."/>
            <person name="Foley C.D."/>
            <person name="Franke A."/>
            <person name="Friedrich D."/>
            <person name="Gadbois L."/>
            <person name="Gearin G."/>
            <person name="Gearin C.R."/>
            <person name="Giannoukos G."/>
            <person name="Goode T."/>
            <person name="Graham J."/>
            <person name="Grandbois E."/>
            <person name="Grewal S."/>
            <person name="Gyaltsen K."/>
            <person name="Hafez N."/>
            <person name="Hagos B."/>
            <person name="Hall J."/>
            <person name="Henson C."/>
            <person name="Hollinger A."/>
            <person name="Honan T."/>
            <person name="Huard M.D."/>
            <person name="Hughes L."/>
            <person name="Hurhula B."/>
            <person name="Husby M.E."/>
            <person name="Kamat A."/>
            <person name="Kanga B."/>
            <person name="Kashin S."/>
            <person name="Khazanovich D."/>
            <person name="Kisner P."/>
            <person name="Lance K."/>
            <person name="Lara M."/>
            <person name="Lee W."/>
            <person name="Lennon N."/>
            <person name="Letendre F."/>
            <person name="LeVine R."/>
            <person name="Lipovsky A."/>
            <person name="Liu X."/>
            <person name="Liu J."/>
            <person name="Liu S."/>
            <person name="Lokyitsang T."/>
            <person name="Lokyitsang Y."/>
            <person name="Lubonja R."/>
            <person name="Lui A."/>
            <person name="MacDonald P."/>
            <person name="Magnisalis V."/>
            <person name="Maru K."/>
            <person name="Matthews C."/>
            <person name="McCusker W."/>
            <person name="McDonough S."/>
            <person name="Mehta T."/>
            <person name="Meldrim J."/>
            <person name="Meneus L."/>
            <person name="Mihai O."/>
            <person name="Mihalev A."/>
            <person name="Mihova T."/>
            <person name="Mittelman R."/>
            <person name="Mlenga V."/>
            <person name="Montmayeur A."/>
            <person name="Mulrain L."/>
            <person name="Navidi A."/>
            <person name="Naylor J."/>
            <person name="Negash T."/>
            <person name="Nguyen T."/>
            <person name="Nguyen N."/>
            <person name="Nicol R."/>
            <person name="Norbu C."/>
            <person name="Norbu N."/>
            <person name="Novod N."/>
            <person name="O'Neill B."/>
            <person name="Osman S."/>
            <person name="Markiewicz E."/>
            <person name="Oyono O.L."/>
            <person name="Patti C."/>
            <person name="Phunkhang P."/>
            <person name="Pierre F."/>
            <person name="Priest M."/>
            <person name="Raghuraman S."/>
            <person name="Rege F."/>
            <person name="Reyes R."/>
            <person name="Rise C."/>
            <person name="Rogov P."/>
            <person name="Ross K."/>
            <person name="Ryan E."/>
            <person name="Settipalli S."/>
            <person name="Shea T."/>
            <person name="Sherpa N."/>
            <person name="Shi L."/>
            <person name="Shih D."/>
            <person name="Sparrow T."/>
            <person name="Spaulding J."/>
            <person name="Stalker J."/>
            <person name="Stange-Thomann N."/>
            <person name="Stavropoulos S."/>
            <person name="Stone C."/>
            <person name="Strader C."/>
            <person name="Tesfaye S."/>
            <person name="Thomson T."/>
            <person name="Thoulutsang Y."/>
            <person name="Thoulutsang D."/>
            <person name="Topham K."/>
            <person name="Topping I."/>
            <person name="Tsamla T."/>
            <person name="Vassiliev H."/>
            <person name="Vo A."/>
            <person name="Wangchuk T."/>
            <person name="Wangdi T."/>
            <person name="Weiand M."/>
            <person name="Wilkinson J."/>
            <person name="Wilson A."/>
            <person name="Yadav S."/>
            <person name="Young G."/>
            <person name="Yu Q."/>
            <person name="Zembek L."/>
            <person name="Zhong D."/>
            <person name="Zimmer A."/>
            <person name="Zwirko Z."/>
            <person name="Jaffe D.B."/>
            <person name="Alvarez P."/>
            <person name="Brockman W."/>
            <person name="Butler J."/>
            <person name="Chin C."/>
            <person name="Gnerre S."/>
            <person name="Grabherr M."/>
            <person name="Kleber M."/>
            <person name="Mauceli E."/>
            <person name="MacCallum I."/>
        </authorList>
    </citation>
    <scope>NUCLEOTIDE SEQUENCE [LARGE SCALE GENOMIC DNA]</scope>
    <source>
        <strain evidence="11">Tucson 15010-1051.87</strain>
    </source>
</reference>
<evidence type="ECO:0000256" key="3">
    <source>
        <dbReference type="ARBA" id="ARBA00022525"/>
    </source>
</evidence>
<sequence>MRCLMLLTFLILAMLALSARAGKVTIKGECVDCNRPDAATTTTRRPSTAHGGHGRTTTPRPKPKSHKTSSESDEDLSLGDWSLSQGAHGAQHISGGSRHKRQRQVIITDPAFGNGGWSGGRVTTLDSRGRPGVLVRNDDCVGCNING</sequence>
<comment type="subcellular location">
    <subcellularLocation>
        <location evidence="1">Secreted</location>
    </subcellularLocation>
</comment>
<evidence type="ECO:0000256" key="4">
    <source>
        <dbReference type="ARBA" id="ARBA00022588"/>
    </source>
</evidence>
<dbReference type="AlphaFoldDB" id="A0A0Q9WJB7"/>
<dbReference type="EMBL" id="CH940648">
    <property type="protein sequence ID" value="KRF80496.1"/>
    <property type="molecule type" value="Genomic_DNA"/>
</dbReference>
<feature type="region of interest" description="Disordered" evidence="8">
    <location>
        <begin position="33"/>
        <end position="102"/>
    </location>
</feature>
<keyword evidence="7" id="KW-1015">Disulfide bond</keyword>
<dbReference type="OrthoDB" id="7869521at2759"/>
<proteinExistence type="inferred from homology"/>
<name>A0A0Q9WJB7_DROVI</name>
<evidence type="ECO:0000256" key="5">
    <source>
        <dbReference type="ARBA" id="ARBA00022729"/>
    </source>
</evidence>
<dbReference type="Pfam" id="PF08194">
    <property type="entry name" value="DIM"/>
    <property type="match status" value="1"/>
</dbReference>
<feature type="signal peptide" evidence="9">
    <location>
        <begin position="1"/>
        <end position="21"/>
    </location>
</feature>
<evidence type="ECO:0000256" key="6">
    <source>
        <dbReference type="ARBA" id="ARBA00022859"/>
    </source>
</evidence>
<protein>
    <submittedName>
        <fullName evidence="10">Uncharacterized protein, isoform B</fullName>
    </submittedName>
</protein>
<organism evidence="10 11">
    <name type="scientific">Drosophila virilis</name>
    <name type="common">Fruit fly</name>
    <dbReference type="NCBI Taxonomy" id="7244"/>
    <lineage>
        <taxon>Eukaryota</taxon>
        <taxon>Metazoa</taxon>
        <taxon>Ecdysozoa</taxon>
        <taxon>Arthropoda</taxon>
        <taxon>Hexapoda</taxon>
        <taxon>Insecta</taxon>
        <taxon>Pterygota</taxon>
        <taxon>Neoptera</taxon>
        <taxon>Endopterygota</taxon>
        <taxon>Diptera</taxon>
        <taxon>Brachycera</taxon>
        <taxon>Muscomorpha</taxon>
        <taxon>Ephydroidea</taxon>
        <taxon>Drosophilidae</taxon>
        <taxon>Drosophila</taxon>
    </lineage>
</organism>
<keyword evidence="11" id="KW-1185">Reference proteome</keyword>
<dbReference type="eggNOG" id="ENOG502TCGG">
    <property type="taxonomic scope" value="Eukaryota"/>
</dbReference>